<keyword evidence="4" id="KW-0804">Transcription</keyword>
<dbReference type="PROSITE" id="PS50931">
    <property type="entry name" value="HTH_LYSR"/>
    <property type="match status" value="1"/>
</dbReference>
<keyword evidence="3 6" id="KW-0238">DNA-binding</keyword>
<dbReference type="GO" id="GO:0003700">
    <property type="term" value="F:DNA-binding transcription factor activity"/>
    <property type="evidence" value="ECO:0007669"/>
    <property type="project" value="InterPro"/>
</dbReference>
<dbReference type="InterPro" id="IPR050176">
    <property type="entry name" value="LTTR"/>
</dbReference>
<dbReference type="GO" id="GO:0003677">
    <property type="term" value="F:DNA binding"/>
    <property type="evidence" value="ECO:0007669"/>
    <property type="project" value="UniProtKB-KW"/>
</dbReference>
<name>A0A1H3IY50_9BURK</name>
<dbReference type="PANTHER" id="PTHR30579">
    <property type="entry name" value="TRANSCRIPTIONAL REGULATOR"/>
    <property type="match status" value="1"/>
</dbReference>
<comment type="similarity">
    <text evidence="1">Belongs to the LysR transcriptional regulatory family.</text>
</comment>
<evidence type="ECO:0000256" key="1">
    <source>
        <dbReference type="ARBA" id="ARBA00009437"/>
    </source>
</evidence>
<dbReference type="InterPro" id="IPR036390">
    <property type="entry name" value="WH_DNA-bd_sf"/>
</dbReference>
<dbReference type="Gene3D" id="3.40.190.10">
    <property type="entry name" value="Periplasmic binding protein-like II"/>
    <property type="match status" value="2"/>
</dbReference>
<dbReference type="InterPro" id="IPR036388">
    <property type="entry name" value="WH-like_DNA-bd_sf"/>
</dbReference>
<dbReference type="PRINTS" id="PR00039">
    <property type="entry name" value="HTHLYSR"/>
</dbReference>
<evidence type="ECO:0000256" key="3">
    <source>
        <dbReference type="ARBA" id="ARBA00023125"/>
    </source>
</evidence>
<dbReference type="InterPro" id="IPR005119">
    <property type="entry name" value="LysR_subst-bd"/>
</dbReference>
<accession>A0A1H3IY50</accession>
<dbReference type="SUPFAM" id="SSF53850">
    <property type="entry name" value="Periplasmic binding protein-like II"/>
    <property type="match status" value="1"/>
</dbReference>
<keyword evidence="2" id="KW-0805">Transcription regulation</keyword>
<feature type="domain" description="HTH lysR-type" evidence="5">
    <location>
        <begin position="10"/>
        <end position="67"/>
    </location>
</feature>
<evidence type="ECO:0000256" key="4">
    <source>
        <dbReference type="ARBA" id="ARBA00023163"/>
    </source>
</evidence>
<dbReference type="SUPFAM" id="SSF46785">
    <property type="entry name" value="Winged helix' DNA-binding domain"/>
    <property type="match status" value="1"/>
</dbReference>
<protein>
    <submittedName>
        <fullName evidence="6">DNA-binding transcriptional regulator, LysR family</fullName>
    </submittedName>
</protein>
<proteinExistence type="inferred from homology"/>
<dbReference type="AlphaFoldDB" id="A0A1H3IY50"/>
<dbReference type="EMBL" id="FNPE01000004">
    <property type="protein sequence ID" value="SDY32582.1"/>
    <property type="molecule type" value="Genomic_DNA"/>
</dbReference>
<evidence type="ECO:0000256" key="2">
    <source>
        <dbReference type="ARBA" id="ARBA00023015"/>
    </source>
</evidence>
<organism evidence="6 7">
    <name type="scientific">Delftia lacustris</name>
    <dbReference type="NCBI Taxonomy" id="558537"/>
    <lineage>
        <taxon>Bacteria</taxon>
        <taxon>Pseudomonadati</taxon>
        <taxon>Pseudomonadota</taxon>
        <taxon>Betaproteobacteria</taxon>
        <taxon>Burkholderiales</taxon>
        <taxon>Comamonadaceae</taxon>
        <taxon>Delftia</taxon>
    </lineage>
</organism>
<evidence type="ECO:0000259" key="5">
    <source>
        <dbReference type="PROSITE" id="PS50931"/>
    </source>
</evidence>
<sequence>MEHAVNHPDLQIDWLRALVAVVDAGSLSAAAPLLHRSQAAVSMQIKKLETTLGRPVLLRGPRHLQLTPAGAELLGYARRMLELQAQAQAALFGPDLSGRVRLGVPDDYASTYLTPVLRSFAGRYQGVEIELTCEQSTALIPQVVRGTLDLALVSRDRPQRGRLLFHEPLVWVGAPQHEVWRKNPLPIAVYEAASLARTAALSSLAAQRRAHRVVYHSSSLAGQLAAVESGLAVAVFTRCSVPPHLQVLQNLPAGFELPPLVSMEVSALRSKASQGSAAVDAMYEQLIATLGQAPQELTKA</sequence>
<dbReference type="Gene3D" id="1.10.10.10">
    <property type="entry name" value="Winged helix-like DNA-binding domain superfamily/Winged helix DNA-binding domain"/>
    <property type="match status" value="1"/>
</dbReference>
<dbReference type="Proteomes" id="UP000183417">
    <property type="component" value="Unassembled WGS sequence"/>
</dbReference>
<dbReference type="Pfam" id="PF00126">
    <property type="entry name" value="HTH_1"/>
    <property type="match status" value="1"/>
</dbReference>
<dbReference type="PANTHER" id="PTHR30579:SF7">
    <property type="entry name" value="HTH-TYPE TRANSCRIPTIONAL REGULATOR LRHA-RELATED"/>
    <property type="match status" value="1"/>
</dbReference>
<reference evidence="6 7" key="1">
    <citation type="submission" date="2016-10" db="EMBL/GenBank/DDBJ databases">
        <authorList>
            <person name="de Groot N.N."/>
        </authorList>
    </citation>
    <scope>NUCLEOTIDE SEQUENCE [LARGE SCALE GENOMIC DNA]</scope>
    <source>
        <strain evidence="6 7">LMG 24775</strain>
    </source>
</reference>
<dbReference type="InterPro" id="IPR000847">
    <property type="entry name" value="LysR_HTH_N"/>
</dbReference>
<dbReference type="RefSeq" id="WP_074921269.1">
    <property type="nucleotide sequence ID" value="NZ_CP141274.1"/>
</dbReference>
<gene>
    <name evidence="6" type="ORF">SAMN05421547_10413</name>
</gene>
<dbReference type="GeneID" id="94692152"/>
<evidence type="ECO:0000313" key="7">
    <source>
        <dbReference type="Proteomes" id="UP000183417"/>
    </source>
</evidence>
<evidence type="ECO:0000313" key="6">
    <source>
        <dbReference type="EMBL" id="SDY32582.1"/>
    </source>
</evidence>
<dbReference type="FunFam" id="1.10.10.10:FF:000001">
    <property type="entry name" value="LysR family transcriptional regulator"/>
    <property type="match status" value="1"/>
</dbReference>
<dbReference type="Pfam" id="PF03466">
    <property type="entry name" value="LysR_substrate"/>
    <property type="match status" value="1"/>
</dbReference>